<protein>
    <submittedName>
        <fullName evidence="2">Uncharacterized protein</fullName>
    </submittedName>
</protein>
<comment type="caution">
    <text evidence="2">The sequence shown here is derived from an EMBL/GenBank/DDBJ whole genome shotgun (WGS) entry which is preliminary data.</text>
</comment>
<sequence>MMAQATAWTKDKPDGQDQMEMRLLFGYETKPPSLLQGIHFGTTAPVSPPVLLGNERVPTAVQIPLTPSQLPPQQYHNTDCSMLSLLTSCNNDVPLNQPDYPNIEDQANSSDEDTVRAILAPNPTMSSPLFVPGTPIPSDDTSTGTFAYTLPPVAGFPQIQSWTKLGTAINLSNLVENSCENLTTQQDQLVSQRCWSTDAITFFVIPFNPKPLSYLTTIHKLTHPDTEAEARGVTGVVQIAIQNSPKAIAFITANHDAILSSFSEEQAIALIVNFVEVWKMDLIVVGGHKERTWPPIGKVFTTQRTTDAPSAMALTTRLPFAPTLLLWDGVDQSPAQQSSTFTIPLLTRPEWTEDEGCEVDLKDLEDFEDPKASEEAGGSTMDHTSD</sequence>
<reference evidence="2" key="1">
    <citation type="submission" date="2023-06" db="EMBL/GenBank/DDBJ databases">
        <authorList>
            <consortium name="Lawrence Berkeley National Laboratory"/>
            <person name="Ahrendt S."/>
            <person name="Sahu N."/>
            <person name="Indic B."/>
            <person name="Wong-Bajracharya J."/>
            <person name="Merenyi Z."/>
            <person name="Ke H.-M."/>
            <person name="Monk M."/>
            <person name="Kocsube S."/>
            <person name="Drula E."/>
            <person name="Lipzen A."/>
            <person name="Balint B."/>
            <person name="Henrissat B."/>
            <person name="Andreopoulos B."/>
            <person name="Martin F.M."/>
            <person name="Harder C.B."/>
            <person name="Rigling D."/>
            <person name="Ford K.L."/>
            <person name="Foster G.D."/>
            <person name="Pangilinan J."/>
            <person name="Papanicolaou A."/>
            <person name="Barry K."/>
            <person name="LaButti K."/>
            <person name="Viragh M."/>
            <person name="Koriabine M."/>
            <person name="Yan M."/>
            <person name="Riley R."/>
            <person name="Champramary S."/>
            <person name="Plett K.L."/>
            <person name="Tsai I.J."/>
            <person name="Slot J."/>
            <person name="Sipos G."/>
            <person name="Plett J."/>
            <person name="Nagy L.G."/>
            <person name="Grigoriev I.V."/>
        </authorList>
    </citation>
    <scope>NUCLEOTIDE SEQUENCE</scope>
    <source>
        <strain evidence="2">HWK02</strain>
    </source>
</reference>
<feature type="region of interest" description="Disordered" evidence="1">
    <location>
        <begin position="357"/>
        <end position="386"/>
    </location>
</feature>
<dbReference type="EMBL" id="JAUEPU010000108">
    <property type="protein sequence ID" value="KAK0477709.1"/>
    <property type="molecule type" value="Genomic_DNA"/>
</dbReference>
<organism evidence="2 3">
    <name type="scientific">Armillaria luteobubalina</name>
    <dbReference type="NCBI Taxonomy" id="153913"/>
    <lineage>
        <taxon>Eukaryota</taxon>
        <taxon>Fungi</taxon>
        <taxon>Dikarya</taxon>
        <taxon>Basidiomycota</taxon>
        <taxon>Agaricomycotina</taxon>
        <taxon>Agaricomycetes</taxon>
        <taxon>Agaricomycetidae</taxon>
        <taxon>Agaricales</taxon>
        <taxon>Marasmiineae</taxon>
        <taxon>Physalacriaceae</taxon>
        <taxon>Armillaria</taxon>
    </lineage>
</organism>
<proteinExistence type="predicted"/>
<evidence type="ECO:0000256" key="1">
    <source>
        <dbReference type="SAM" id="MobiDB-lite"/>
    </source>
</evidence>
<evidence type="ECO:0000313" key="2">
    <source>
        <dbReference type="EMBL" id="KAK0477709.1"/>
    </source>
</evidence>
<dbReference type="Proteomes" id="UP001175228">
    <property type="component" value="Unassembled WGS sequence"/>
</dbReference>
<gene>
    <name evidence="2" type="ORF">EDD18DRAFT_1114613</name>
</gene>
<feature type="compositionally biased region" description="Basic and acidic residues" evidence="1">
    <location>
        <begin position="359"/>
        <end position="374"/>
    </location>
</feature>
<dbReference type="AlphaFoldDB" id="A0AA39P5W0"/>
<evidence type="ECO:0000313" key="3">
    <source>
        <dbReference type="Proteomes" id="UP001175228"/>
    </source>
</evidence>
<name>A0AA39P5W0_9AGAR</name>
<keyword evidence="3" id="KW-1185">Reference proteome</keyword>
<accession>A0AA39P5W0</accession>